<evidence type="ECO:0000313" key="3">
    <source>
        <dbReference type="Ensembl" id="ENSCSAVP00000010368.1"/>
    </source>
</evidence>
<dbReference type="HOGENOM" id="CLU_1387006_0_0_1"/>
<accession>H2YYF7</accession>
<reference evidence="3" key="2">
    <citation type="submission" date="2025-08" db="UniProtKB">
        <authorList>
            <consortium name="Ensembl"/>
        </authorList>
    </citation>
    <scope>IDENTIFICATION</scope>
</reference>
<keyword evidence="4" id="KW-1185">Reference proteome</keyword>
<dbReference type="InterPro" id="IPR022233">
    <property type="entry name" value="TRAPPC10/Trs130_C"/>
</dbReference>
<dbReference type="Proteomes" id="UP000007875">
    <property type="component" value="Unassembled WGS sequence"/>
</dbReference>
<organism evidence="3 4">
    <name type="scientific">Ciona savignyi</name>
    <name type="common">Pacific transparent sea squirt</name>
    <dbReference type="NCBI Taxonomy" id="51511"/>
    <lineage>
        <taxon>Eukaryota</taxon>
        <taxon>Metazoa</taxon>
        <taxon>Chordata</taxon>
        <taxon>Tunicata</taxon>
        <taxon>Ascidiacea</taxon>
        <taxon>Phlebobranchia</taxon>
        <taxon>Cionidae</taxon>
        <taxon>Ciona</taxon>
    </lineage>
</organism>
<evidence type="ECO:0000313" key="4">
    <source>
        <dbReference type="Proteomes" id="UP000007875"/>
    </source>
</evidence>
<protein>
    <recommendedName>
        <fullName evidence="2">TRAPPC10/Trs130 C-terminal domain-containing protein</fullName>
    </recommendedName>
</protein>
<dbReference type="AlphaFoldDB" id="H2YYF7"/>
<sequence>MVCAWKVNGSTHFSSIINAQFVVDVVSSCDVTDDVMSPGDDVIVSKATYKFELDNIQPIYYVTCVTGDGESPLRSGDMTSLRIEVRRVRLDPGHETTKNGQQLLMFQVVDNRGRWAVCGKSSGVISLPLPNAIQSDNGVIAVGSATLEVMALIAGNLHLPFVILNRYMKRHSSELDERLGSTDSPVLKPPRLKPFEQ</sequence>
<evidence type="ECO:0000256" key="1">
    <source>
        <dbReference type="SAM" id="MobiDB-lite"/>
    </source>
</evidence>
<reference evidence="3" key="3">
    <citation type="submission" date="2025-09" db="UniProtKB">
        <authorList>
            <consortium name="Ensembl"/>
        </authorList>
    </citation>
    <scope>IDENTIFICATION</scope>
</reference>
<proteinExistence type="predicted"/>
<dbReference type="Ensembl" id="ENSCSAVT00000010493.1">
    <property type="protein sequence ID" value="ENSCSAVP00000010368.1"/>
    <property type="gene ID" value="ENSCSAVG00000006104.1"/>
</dbReference>
<feature type="domain" description="TRAPPC10/Trs130 C-terminal" evidence="2">
    <location>
        <begin position="68"/>
        <end position="176"/>
    </location>
</feature>
<name>H2YYF7_CIOSA</name>
<evidence type="ECO:0000259" key="2">
    <source>
        <dbReference type="Pfam" id="PF12584"/>
    </source>
</evidence>
<dbReference type="Pfam" id="PF12584">
    <property type="entry name" value="TRAPPC10"/>
    <property type="match status" value="1"/>
</dbReference>
<dbReference type="GeneTree" id="ENSGT00530000067702"/>
<feature type="region of interest" description="Disordered" evidence="1">
    <location>
        <begin position="175"/>
        <end position="197"/>
    </location>
</feature>
<reference evidence="4" key="1">
    <citation type="submission" date="2003-08" db="EMBL/GenBank/DDBJ databases">
        <authorList>
            <person name="Birren B."/>
            <person name="Nusbaum C."/>
            <person name="Abebe A."/>
            <person name="Abouelleil A."/>
            <person name="Adekoya E."/>
            <person name="Ait-zahra M."/>
            <person name="Allen N."/>
            <person name="Allen T."/>
            <person name="An P."/>
            <person name="Anderson M."/>
            <person name="Anderson S."/>
            <person name="Arachchi H."/>
            <person name="Armbruster J."/>
            <person name="Bachantsang P."/>
            <person name="Baldwin J."/>
            <person name="Barry A."/>
            <person name="Bayul T."/>
            <person name="Blitshsteyn B."/>
            <person name="Bloom T."/>
            <person name="Blye J."/>
            <person name="Boguslavskiy L."/>
            <person name="Borowsky M."/>
            <person name="Boukhgalter B."/>
            <person name="Brunache A."/>
            <person name="Butler J."/>
            <person name="Calixte N."/>
            <person name="Calvo S."/>
            <person name="Camarata J."/>
            <person name="Campo K."/>
            <person name="Chang J."/>
            <person name="Cheshatsang Y."/>
            <person name="Citroen M."/>
            <person name="Collymore A."/>
            <person name="Considine T."/>
            <person name="Cook A."/>
            <person name="Cooke P."/>
            <person name="Corum B."/>
            <person name="Cuomo C."/>
            <person name="David R."/>
            <person name="Dawoe T."/>
            <person name="Degray S."/>
            <person name="Dodge S."/>
            <person name="Dooley K."/>
            <person name="Dorje P."/>
            <person name="Dorjee K."/>
            <person name="Dorris L."/>
            <person name="Duffey N."/>
            <person name="Dupes A."/>
            <person name="Elkins T."/>
            <person name="Engels R."/>
            <person name="Erickson J."/>
            <person name="Farina A."/>
            <person name="Faro S."/>
            <person name="Ferreira P."/>
            <person name="Fischer H."/>
            <person name="Fitzgerald M."/>
            <person name="Foley K."/>
            <person name="Gage D."/>
            <person name="Galagan J."/>
            <person name="Gearin G."/>
            <person name="Gnerre S."/>
            <person name="Gnirke A."/>
            <person name="Goyette A."/>
            <person name="Graham J."/>
            <person name="Grandbois E."/>
            <person name="Gyaltsen K."/>
            <person name="Hafez N."/>
            <person name="Hagopian D."/>
            <person name="Hagos B."/>
            <person name="Hall J."/>
            <person name="Hatcher B."/>
            <person name="Heller A."/>
            <person name="Higgins H."/>
            <person name="Honan T."/>
            <person name="Horn A."/>
            <person name="Houde N."/>
            <person name="Hughes L."/>
            <person name="Hulme W."/>
            <person name="Husby E."/>
            <person name="Iliev I."/>
            <person name="Jaffe D."/>
            <person name="Jones C."/>
            <person name="Kamal M."/>
            <person name="Kamat A."/>
            <person name="Kamvysselis M."/>
            <person name="Karlsson E."/>
            <person name="Kells C."/>
            <person name="Kieu A."/>
            <person name="Kisner P."/>
            <person name="Kodira C."/>
            <person name="Kulbokas E."/>
            <person name="Labutti K."/>
            <person name="Lama D."/>
            <person name="Landers T."/>
            <person name="Leger J."/>
            <person name="Levine S."/>
            <person name="Lewis D."/>
            <person name="Lewis T."/>
            <person name="Lindblad-toh K."/>
            <person name="Liu X."/>
            <person name="Lokyitsang T."/>
            <person name="Lokyitsang Y."/>
            <person name="Lucien O."/>
            <person name="Lui A."/>
            <person name="Ma L.J."/>
            <person name="Mabbitt R."/>
            <person name="Macdonald J."/>
            <person name="Maclean C."/>
            <person name="Major J."/>
            <person name="Manning J."/>
            <person name="Marabella R."/>
            <person name="Maru K."/>
            <person name="Matthews C."/>
            <person name="Mauceli E."/>
            <person name="Mccarthy M."/>
            <person name="Mcdonough S."/>
            <person name="Mcghee T."/>
            <person name="Meldrim J."/>
            <person name="Meneus L."/>
            <person name="Mesirov J."/>
            <person name="Mihalev A."/>
            <person name="Mihova T."/>
            <person name="Mikkelsen T."/>
            <person name="Mlenga V."/>
            <person name="Moru K."/>
            <person name="Mozes J."/>
            <person name="Mulrain L."/>
            <person name="Munson G."/>
            <person name="Naylor J."/>
            <person name="Newes C."/>
            <person name="Nguyen C."/>
            <person name="Nguyen N."/>
            <person name="Nguyen T."/>
            <person name="Nicol R."/>
            <person name="Nielsen C."/>
            <person name="Nizzari M."/>
            <person name="Norbu C."/>
            <person name="Norbu N."/>
            <person name="O'donnell P."/>
            <person name="Okoawo O."/>
            <person name="O'leary S."/>
            <person name="Omotosho B."/>
            <person name="O'neill K."/>
            <person name="Osman S."/>
            <person name="Parker S."/>
            <person name="Perrin D."/>
            <person name="Phunkhang P."/>
            <person name="Piqani B."/>
            <person name="Purcell S."/>
            <person name="Rachupka T."/>
            <person name="Ramasamy U."/>
            <person name="Rameau R."/>
            <person name="Ray V."/>
            <person name="Raymond C."/>
            <person name="Retta R."/>
            <person name="Richardson S."/>
            <person name="Rise C."/>
            <person name="Rodriguez J."/>
            <person name="Rogers J."/>
            <person name="Rogov P."/>
            <person name="Rutman M."/>
            <person name="Schupbach R."/>
            <person name="Seaman C."/>
            <person name="Settipalli S."/>
            <person name="Sharpe T."/>
            <person name="Sheridan J."/>
            <person name="Sherpa N."/>
            <person name="Shi J."/>
            <person name="Smirnov S."/>
            <person name="Smith C."/>
            <person name="Sougnez C."/>
            <person name="Spencer B."/>
            <person name="Stalker J."/>
            <person name="Stange-thomann N."/>
            <person name="Stavropoulos S."/>
            <person name="Stetson K."/>
            <person name="Stone C."/>
            <person name="Stone S."/>
            <person name="Stubbs M."/>
            <person name="Talamas J."/>
            <person name="Tchuinga P."/>
            <person name="Tenzing P."/>
            <person name="Tesfaye S."/>
            <person name="Theodore J."/>
            <person name="Thoulutsang Y."/>
            <person name="Topham K."/>
            <person name="Towey S."/>
            <person name="Tsamla T."/>
            <person name="Tsomo N."/>
            <person name="Vallee D."/>
            <person name="Vassiliev H."/>
            <person name="Venkataraman V."/>
            <person name="Vinson J."/>
            <person name="Vo A."/>
            <person name="Wade C."/>
            <person name="Wang S."/>
            <person name="Wangchuk T."/>
            <person name="Wangdi T."/>
            <person name="Whittaker C."/>
            <person name="Wilkinson J."/>
            <person name="Wu Y."/>
            <person name="Wyman D."/>
            <person name="Yadav S."/>
            <person name="Yang S."/>
            <person name="Yang X."/>
            <person name="Yeager S."/>
            <person name="Yee E."/>
            <person name="Young G."/>
            <person name="Zainoun J."/>
            <person name="Zembeck L."/>
            <person name="Zimmer A."/>
            <person name="Zody M."/>
            <person name="Lander E."/>
        </authorList>
    </citation>
    <scope>NUCLEOTIDE SEQUENCE [LARGE SCALE GENOMIC DNA]</scope>
</reference>